<keyword evidence="5" id="KW-1133">Transmembrane helix</keyword>
<evidence type="ECO:0000313" key="7">
    <source>
        <dbReference type="Proteomes" id="UP000069940"/>
    </source>
</evidence>
<evidence type="ECO:0000256" key="2">
    <source>
        <dbReference type="ARBA" id="ARBA00022676"/>
    </source>
</evidence>
<dbReference type="SUPFAM" id="SSF53756">
    <property type="entry name" value="UDP-Glycosyltransferase/glycogen phosphorylase"/>
    <property type="match status" value="1"/>
</dbReference>
<keyword evidence="5" id="KW-0732">Signal</keyword>
<reference evidence="7" key="1">
    <citation type="journal article" date="2015" name="Proc. Natl. Acad. Sci. U.S.A.">
        <title>Genome sequence of the Asian Tiger mosquito, Aedes albopictus, reveals insights into its biology, genetics, and evolution.</title>
        <authorList>
            <person name="Chen X.G."/>
            <person name="Jiang X."/>
            <person name="Gu J."/>
            <person name="Xu M."/>
            <person name="Wu Y."/>
            <person name="Deng Y."/>
            <person name="Zhang C."/>
            <person name="Bonizzoni M."/>
            <person name="Dermauw W."/>
            <person name="Vontas J."/>
            <person name="Armbruster P."/>
            <person name="Huang X."/>
            <person name="Yang Y."/>
            <person name="Zhang H."/>
            <person name="He W."/>
            <person name="Peng H."/>
            <person name="Liu Y."/>
            <person name="Wu K."/>
            <person name="Chen J."/>
            <person name="Lirakis M."/>
            <person name="Topalis P."/>
            <person name="Van Leeuwen T."/>
            <person name="Hall A.B."/>
            <person name="Jiang X."/>
            <person name="Thorpe C."/>
            <person name="Mueller R.L."/>
            <person name="Sun C."/>
            <person name="Waterhouse R.M."/>
            <person name="Yan G."/>
            <person name="Tu Z.J."/>
            <person name="Fang X."/>
            <person name="James A.A."/>
        </authorList>
    </citation>
    <scope>NUCLEOTIDE SEQUENCE [LARGE SCALE GENOMIC DNA]</scope>
    <source>
        <strain evidence="7">Foshan</strain>
    </source>
</reference>
<dbReference type="EnsemblMetazoa" id="AALFPA23_007938.R10682">
    <property type="protein sequence ID" value="AALFPA23_007938.P10682"/>
    <property type="gene ID" value="AALFPA23_007938"/>
</dbReference>
<dbReference type="PROSITE" id="PS00375">
    <property type="entry name" value="UDPGT"/>
    <property type="match status" value="1"/>
</dbReference>
<dbReference type="PANTHER" id="PTHR48043">
    <property type="entry name" value="EG:EG0003.4 PROTEIN-RELATED"/>
    <property type="match status" value="1"/>
</dbReference>
<evidence type="ECO:0000256" key="3">
    <source>
        <dbReference type="ARBA" id="ARBA00022679"/>
    </source>
</evidence>
<dbReference type="GeneID" id="109417081"/>
<keyword evidence="5" id="KW-0472">Membrane</keyword>
<dbReference type="PANTHER" id="PTHR48043:SF60">
    <property type="entry name" value="UDP-GLUCURONOSYLTRANSFERASE"/>
    <property type="match status" value="1"/>
</dbReference>
<feature type="chain" id="PRO_5044959718" description="UDP-glucuronosyltransferase" evidence="5">
    <location>
        <begin position="18"/>
        <end position="517"/>
    </location>
</feature>
<dbReference type="CDD" id="cd03784">
    <property type="entry name" value="GT1_Gtf-like"/>
    <property type="match status" value="1"/>
</dbReference>
<evidence type="ECO:0000256" key="4">
    <source>
        <dbReference type="RuleBase" id="RU003718"/>
    </source>
</evidence>
<accession>A0ABM1YCV0</accession>
<evidence type="ECO:0000256" key="1">
    <source>
        <dbReference type="ARBA" id="ARBA00009995"/>
    </source>
</evidence>
<dbReference type="InterPro" id="IPR002213">
    <property type="entry name" value="UDP_glucos_trans"/>
</dbReference>
<reference evidence="6" key="2">
    <citation type="submission" date="2025-05" db="UniProtKB">
        <authorList>
            <consortium name="EnsemblMetazoa"/>
        </authorList>
    </citation>
    <scope>IDENTIFICATION</scope>
    <source>
        <strain evidence="6">Foshan</strain>
    </source>
</reference>
<organism evidence="6 7">
    <name type="scientific">Aedes albopictus</name>
    <name type="common">Asian tiger mosquito</name>
    <name type="synonym">Stegomyia albopicta</name>
    <dbReference type="NCBI Taxonomy" id="7160"/>
    <lineage>
        <taxon>Eukaryota</taxon>
        <taxon>Metazoa</taxon>
        <taxon>Ecdysozoa</taxon>
        <taxon>Arthropoda</taxon>
        <taxon>Hexapoda</taxon>
        <taxon>Insecta</taxon>
        <taxon>Pterygota</taxon>
        <taxon>Neoptera</taxon>
        <taxon>Endopterygota</taxon>
        <taxon>Diptera</taxon>
        <taxon>Nematocera</taxon>
        <taxon>Culicoidea</taxon>
        <taxon>Culicidae</taxon>
        <taxon>Culicinae</taxon>
        <taxon>Aedini</taxon>
        <taxon>Aedes</taxon>
        <taxon>Stegomyia</taxon>
    </lineage>
</organism>
<name>A0ABM1YCV0_AEDAL</name>
<keyword evidence="3 4" id="KW-0808">Transferase</keyword>
<dbReference type="InterPro" id="IPR050271">
    <property type="entry name" value="UDP-glycosyltransferase"/>
</dbReference>
<dbReference type="InterPro" id="IPR035595">
    <property type="entry name" value="UDP_glycos_trans_CS"/>
</dbReference>
<dbReference type="EC" id="2.4.1.17" evidence="5"/>
<feature type="transmembrane region" description="Helical" evidence="5">
    <location>
        <begin position="476"/>
        <end position="499"/>
    </location>
</feature>
<keyword evidence="7" id="KW-1185">Reference proteome</keyword>
<sequence length="517" mass="59805">MRSIILVLALLLSAVHGYKVLFLVPFTGPSHWLMLKHFIRELTERGNEVTCITSFKFGDPIHNYTEVLIDPAYPIREKFPLSTIFETKSYSNDFNNLFLYWTMGLETSRFGLENTNVQTFLKRDDLQFDLVISEQFFQESWLMFAHKYNAPIVTISTYGYSDFMDRAMGILTPWSYVPHMLLDYEDNMNFFQRAYNVFLSTLDYTIREFYYLPKQNDIAREFFVDIERQRGPLPSVQSLEKSISVILVNSHPTLAKPRPSMVGLVDIAGAHIRPPKPLPDDLQKFMDEAKHGVIYFSLGAYLQSSQIPTEKRNALLNVFSRLKQRVVWKFETNNLENVPSNVMIRNWAPQNDILAHKNVVLFISHGGQFGTFESMYHGVPTLFMPFFGDQHRNALRAVRSGYAKKTMFVDITEETFAREISQMVDDKRYYNRAKEISTLFRDTLVNPMNESMFWMDYVVRHRGAVHLKSNAVNLSLVQYLLLDLLAAVAVSIAVLICAVKMCCCRKAKTSTGKQKKH</sequence>
<dbReference type="Pfam" id="PF00201">
    <property type="entry name" value="UDPGT"/>
    <property type="match status" value="1"/>
</dbReference>
<comment type="similarity">
    <text evidence="1 4">Belongs to the UDP-glycosyltransferase family.</text>
</comment>
<keyword evidence="5" id="KW-0812">Transmembrane</keyword>
<comment type="catalytic activity">
    <reaction evidence="5">
        <text>glucuronate acceptor + UDP-alpha-D-glucuronate = acceptor beta-D-glucuronoside + UDP + H(+)</text>
        <dbReference type="Rhea" id="RHEA:21032"/>
        <dbReference type="ChEBI" id="CHEBI:15378"/>
        <dbReference type="ChEBI" id="CHEBI:58052"/>
        <dbReference type="ChEBI" id="CHEBI:58223"/>
        <dbReference type="ChEBI" id="CHEBI:132367"/>
        <dbReference type="ChEBI" id="CHEBI:132368"/>
        <dbReference type="EC" id="2.4.1.17"/>
    </reaction>
</comment>
<dbReference type="Proteomes" id="UP000069940">
    <property type="component" value="Unassembled WGS sequence"/>
</dbReference>
<protein>
    <recommendedName>
        <fullName evidence="5">UDP-glucuronosyltransferase</fullName>
        <ecNumber evidence="5">2.4.1.17</ecNumber>
    </recommendedName>
</protein>
<dbReference type="Gene3D" id="3.40.50.2000">
    <property type="entry name" value="Glycogen Phosphorylase B"/>
    <property type="match status" value="2"/>
</dbReference>
<proteinExistence type="inferred from homology"/>
<evidence type="ECO:0000313" key="6">
    <source>
        <dbReference type="EnsemblMetazoa" id="AALFPA23_007938.P10682"/>
    </source>
</evidence>
<comment type="subcellular location">
    <subcellularLocation>
        <location evidence="5">Membrane</location>
        <topology evidence="5">Single-pass membrane protein</topology>
    </subcellularLocation>
</comment>
<evidence type="ECO:0000256" key="5">
    <source>
        <dbReference type="RuleBase" id="RU362059"/>
    </source>
</evidence>
<feature type="signal peptide" evidence="5">
    <location>
        <begin position="1"/>
        <end position="17"/>
    </location>
</feature>
<dbReference type="RefSeq" id="XP_062710992.1">
    <property type="nucleotide sequence ID" value="XM_062855008.1"/>
</dbReference>
<keyword evidence="2 4" id="KW-0328">Glycosyltransferase</keyword>